<evidence type="ECO:0000256" key="1">
    <source>
        <dbReference type="ARBA" id="ARBA00022723"/>
    </source>
</evidence>
<organism evidence="7 8">
    <name type="scientific">Symbiodinium microadriaticum</name>
    <name type="common">Dinoflagellate</name>
    <name type="synonym">Zooxanthella microadriatica</name>
    <dbReference type="NCBI Taxonomy" id="2951"/>
    <lineage>
        <taxon>Eukaryota</taxon>
        <taxon>Sar</taxon>
        <taxon>Alveolata</taxon>
        <taxon>Dinophyceae</taxon>
        <taxon>Suessiales</taxon>
        <taxon>Symbiodiniaceae</taxon>
        <taxon>Symbiodinium</taxon>
    </lineage>
</organism>
<evidence type="ECO:0000313" key="7">
    <source>
        <dbReference type="EMBL" id="OLQ05570.1"/>
    </source>
</evidence>
<feature type="compositionally biased region" description="Acidic residues" evidence="4">
    <location>
        <begin position="178"/>
        <end position="190"/>
    </location>
</feature>
<dbReference type="Proteomes" id="UP000186817">
    <property type="component" value="Unassembled WGS sequence"/>
</dbReference>
<feature type="domain" description="PX" evidence="5">
    <location>
        <begin position="909"/>
        <end position="1029"/>
    </location>
</feature>
<dbReference type="Gene3D" id="3.30.1520.10">
    <property type="entry name" value="Phox-like domain"/>
    <property type="match status" value="1"/>
</dbReference>
<feature type="compositionally biased region" description="Acidic residues" evidence="4">
    <location>
        <begin position="197"/>
        <end position="206"/>
    </location>
</feature>
<dbReference type="CDD" id="cd06093">
    <property type="entry name" value="PX_domain"/>
    <property type="match status" value="1"/>
</dbReference>
<dbReference type="SMART" id="SM00054">
    <property type="entry name" value="EFh"/>
    <property type="match status" value="7"/>
</dbReference>
<feature type="compositionally biased region" description="Polar residues" evidence="4">
    <location>
        <begin position="364"/>
        <end position="377"/>
    </location>
</feature>
<feature type="domain" description="EF-hand" evidence="6">
    <location>
        <begin position="36"/>
        <end position="71"/>
    </location>
</feature>
<feature type="region of interest" description="Disordered" evidence="4">
    <location>
        <begin position="535"/>
        <end position="559"/>
    </location>
</feature>
<keyword evidence="3" id="KW-0106">Calcium</keyword>
<dbReference type="InterPro" id="IPR051581">
    <property type="entry name" value="Ca-bind"/>
</dbReference>
<dbReference type="GO" id="GO:0005509">
    <property type="term" value="F:calcium ion binding"/>
    <property type="evidence" value="ECO:0007669"/>
    <property type="project" value="InterPro"/>
</dbReference>
<dbReference type="InterPro" id="IPR002048">
    <property type="entry name" value="EF_hand_dom"/>
</dbReference>
<dbReference type="Pfam" id="PF00787">
    <property type="entry name" value="PX"/>
    <property type="match status" value="1"/>
</dbReference>
<keyword evidence="2" id="KW-0677">Repeat</keyword>
<dbReference type="OrthoDB" id="26525at2759"/>
<dbReference type="PANTHER" id="PTHR34524:SF6">
    <property type="entry name" value="CALCYPHOSINE LIKE"/>
    <property type="match status" value="1"/>
</dbReference>
<dbReference type="Pfam" id="PF13202">
    <property type="entry name" value="EF-hand_5"/>
    <property type="match status" value="1"/>
</dbReference>
<dbReference type="InterPro" id="IPR018247">
    <property type="entry name" value="EF_Hand_1_Ca_BS"/>
</dbReference>
<keyword evidence="1" id="KW-0479">Metal-binding</keyword>
<protein>
    <submittedName>
        <fullName evidence="7">Calmodulin-like protein 6</fullName>
    </submittedName>
</protein>
<evidence type="ECO:0000313" key="8">
    <source>
        <dbReference type="Proteomes" id="UP000186817"/>
    </source>
</evidence>
<evidence type="ECO:0000256" key="4">
    <source>
        <dbReference type="SAM" id="MobiDB-lite"/>
    </source>
</evidence>
<name>A0A1Q9EDR2_SYMMI</name>
<evidence type="ECO:0000256" key="2">
    <source>
        <dbReference type="ARBA" id="ARBA00022737"/>
    </source>
</evidence>
<reference evidence="7 8" key="1">
    <citation type="submission" date="2016-02" db="EMBL/GenBank/DDBJ databases">
        <title>Genome analysis of coral dinoflagellate symbionts highlights evolutionary adaptations to a symbiotic lifestyle.</title>
        <authorList>
            <person name="Aranda M."/>
            <person name="Li Y."/>
            <person name="Liew Y.J."/>
            <person name="Baumgarten S."/>
            <person name="Simakov O."/>
            <person name="Wilson M."/>
            <person name="Piel J."/>
            <person name="Ashoor H."/>
            <person name="Bougouffa S."/>
            <person name="Bajic V.B."/>
            <person name="Ryu T."/>
            <person name="Ravasi T."/>
            <person name="Bayer T."/>
            <person name="Micklem G."/>
            <person name="Kim H."/>
            <person name="Bhak J."/>
            <person name="Lajeunesse T.C."/>
            <person name="Voolstra C.R."/>
        </authorList>
    </citation>
    <scope>NUCLEOTIDE SEQUENCE [LARGE SCALE GENOMIC DNA]</scope>
    <source>
        <strain evidence="7 8">CCMP2467</strain>
    </source>
</reference>
<proteinExistence type="predicted"/>
<gene>
    <name evidence="7" type="primary">CML6</name>
    <name evidence="7" type="ORF">AK812_SmicGene11228</name>
</gene>
<evidence type="ECO:0000259" key="5">
    <source>
        <dbReference type="PROSITE" id="PS50195"/>
    </source>
</evidence>
<dbReference type="InterPro" id="IPR001683">
    <property type="entry name" value="PX_dom"/>
</dbReference>
<feature type="domain" description="EF-hand" evidence="6">
    <location>
        <begin position="762"/>
        <end position="797"/>
    </location>
</feature>
<feature type="domain" description="EF-hand" evidence="6">
    <location>
        <begin position="1184"/>
        <end position="1219"/>
    </location>
</feature>
<accession>A0A1Q9EDR2</accession>
<dbReference type="InterPro" id="IPR011992">
    <property type="entry name" value="EF-hand-dom_pair"/>
</dbReference>
<feature type="compositionally biased region" description="Basic and acidic residues" evidence="4">
    <location>
        <begin position="544"/>
        <end position="555"/>
    </location>
</feature>
<evidence type="ECO:0000256" key="3">
    <source>
        <dbReference type="ARBA" id="ARBA00022837"/>
    </source>
</evidence>
<dbReference type="SUPFAM" id="SSF47473">
    <property type="entry name" value="EF-hand"/>
    <property type="match status" value="2"/>
</dbReference>
<evidence type="ECO:0000259" key="6">
    <source>
        <dbReference type="PROSITE" id="PS50222"/>
    </source>
</evidence>
<comment type="caution">
    <text evidence="7">The sequence shown here is derived from an EMBL/GenBank/DDBJ whole genome shotgun (WGS) entry which is preliminary data.</text>
</comment>
<dbReference type="PROSITE" id="PS50222">
    <property type="entry name" value="EF_HAND_2"/>
    <property type="match status" value="4"/>
</dbReference>
<sequence>MITHMGMKFCVARHRAYWLAGGVKLTVRHFFRGYNFTEEVADRFFEYLDKEKRGMLDYAKFVNFIRPFLEGAINGTPLTARDLTSCRGAPDSVLEDMLEAFATEFTKALNRLEVPFEMTGSHKKRAPCGPKPTALRPVRARKLRGPNAEEERAKTFVQDLIDGALAEEVDVAGEDVTYCDESDEDTEDEVVSLSAPSDDEEDEEDESLGLASVVAQRVFHEAFLPDMQMQDSAEDVDDDFEDEFVEVEEVGDEFVMQQGMEHLCAKLGGELLSTTVEAACRGTLHETLAEGRKKPEIDIQAIEALGQQARPTLVRAAEDGSLGKALQEAQVETLRVETRDCLLAAARDGRLAAALQRKMAITEDSPQGVSEQATANTPVDVPRKPEPLEQDVKEKPTSTHAMPDVPFYLCPSVGTWLNPLAFPVQVPTKPEPVEQDVKEKAASTHAMPDLPFYLCPSVGTWLNPLAFPVQVPTKPEPVEQLSMGAMPDLRAACRAKRRIIGAVVRVPAESVPEDSTTSATSFKFNRPWVMAGSPAAGLRFKGPTRKEPDASREGPGKSSIAAMFEAMGSTELYRTDEKFPDGKLTMPGMLKSASAGSVSAFALDLGTTVSSQKLLAAPLTAARCSSVGALRSLKAEKAVKHGGTLPFLQKSGNRLPHVTSKKMQAWCSATPTMDGVFPGAGYTCHAQKDGAALVALKVRVTDERQDRLHEFDGKFQESLRILTSKALDRFGSLANAFRFVDLDRNCNMTRNETEYLFRLCNLPAELAVKFHDAVDTNGSGEISLQEFHAALAPYLSDEDQKRQQLKKKKRSSLSVRFTYFQCPGSMAGVVNSCRRALHGDPVPPLPAQQVILLGGASSPGSRMRTVPQESPGILGGRPAVRAPQQTRGVQIAAPLVFPGRCSTSSSIEMLAISAVQLPPQWMEKRDSVTFFAVDVISESGASWRVMRRYTDFLELKDQLGHVSSSFPAARFPKKHCFSCEGQKLEVRREALELWLRRATEHPRSSAEWLGPLRRFLESGRKFITTESSASAPAANNDQMEDDTLLEVLVPPGVRGGQLLTVSMPDGNMKTITLPKDAVCGSQLNFRYSYSRRTLSPADYLLKPYTPERADEDLRSASKRAASKEWNKHVDFELRNELRRLMQDVGDKLLLKFKHVRDAFKPLNLQRLGKITREEMHNFFRGFGHPEEVADRIFDLLDQEGKGEIEYSVFMSHFESVLGRDFRNFSEQPPIYLEDPIKCKEVNETADSLKRRLLTRSRNMKEAFRALDSDHDGQVSRSELRMFGKKVGVTMQSCDQLFDALDVEGVGSINFLQFTRIFPEGKNAGTPRAVYAKPVPQPPELL</sequence>
<dbReference type="PROSITE" id="PS50195">
    <property type="entry name" value="PX"/>
    <property type="match status" value="1"/>
</dbReference>
<feature type="domain" description="EF-hand" evidence="6">
    <location>
        <begin position="1254"/>
        <end position="1289"/>
    </location>
</feature>
<keyword evidence="8" id="KW-1185">Reference proteome</keyword>
<dbReference type="PANTHER" id="PTHR34524">
    <property type="entry name" value="CALCYPHOSIN"/>
    <property type="match status" value="1"/>
</dbReference>
<feature type="region of interest" description="Disordered" evidence="4">
    <location>
        <begin position="362"/>
        <end position="399"/>
    </location>
</feature>
<dbReference type="Pfam" id="PF13499">
    <property type="entry name" value="EF-hand_7"/>
    <property type="match status" value="1"/>
</dbReference>
<dbReference type="CDD" id="cd00051">
    <property type="entry name" value="EFh"/>
    <property type="match status" value="1"/>
</dbReference>
<feature type="compositionally biased region" description="Basic and acidic residues" evidence="4">
    <location>
        <begin position="381"/>
        <end position="397"/>
    </location>
</feature>
<feature type="region of interest" description="Disordered" evidence="4">
    <location>
        <begin position="178"/>
        <end position="206"/>
    </location>
</feature>
<feature type="region of interest" description="Disordered" evidence="4">
    <location>
        <begin position="858"/>
        <end position="878"/>
    </location>
</feature>
<dbReference type="InterPro" id="IPR036871">
    <property type="entry name" value="PX_dom_sf"/>
</dbReference>
<dbReference type="PROSITE" id="PS00018">
    <property type="entry name" value="EF_HAND_1"/>
    <property type="match status" value="2"/>
</dbReference>
<dbReference type="Gene3D" id="1.10.238.10">
    <property type="entry name" value="EF-hand"/>
    <property type="match status" value="3"/>
</dbReference>
<dbReference type="EMBL" id="LSRX01000180">
    <property type="protein sequence ID" value="OLQ05570.1"/>
    <property type="molecule type" value="Genomic_DNA"/>
</dbReference>
<dbReference type="GO" id="GO:0035091">
    <property type="term" value="F:phosphatidylinositol binding"/>
    <property type="evidence" value="ECO:0007669"/>
    <property type="project" value="InterPro"/>
</dbReference>
<dbReference type="SUPFAM" id="SSF64268">
    <property type="entry name" value="PX domain"/>
    <property type="match status" value="1"/>
</dbReference>